<dbReference type="OrthoDB" id="2601636at2"/>
<protein>
    <submittedName>
        <fullName evidence="1">Uncharacterized protein</fullName>
    </submittedName>
</protein>
<dbReference type="Proteomes" id="UP000190188">
    <property type="component" value="Unassembled WGS sequence"/>
</dbReference>
<dbReference type="RefSeq" id="WP_078499205.1">
    <property type="nucleotide sequence ID" value="NZ_MSZX01000005.1"/>
</dbReference>
<dbReference type="STRING" id="1324314.BVG16_13490"/>
<name>A0A1T2XCX6_9BACL</name>
<proteinExistence type="predicted"/>
<gene>
    <name evidence="1" type="ORF">BVG16_13490</name>
</gene>
<dbReference type="AlphaFoldDB" id="A0A1T2XCX6"/>
<reference evidence="1 2" key="1">
    <citation type="submission" date="2017-01" db="EMBL/GenBank/DDBJ databases">
        <title>Genome analysis of Paenibacillus selenitrireducens ES3-24.</title>
        <authorList>
            <person name="Xu D."/>
            <person name="Yao R."/>
            <person name="Zheng S."/>
        </authorList>
    </citation>
    <scope>NUCLEOTIDE SEQUENCE [LARGE SCALE GENOMIC DNA]</scope>
    <source>
        <strain evidence="1 2">ES3-24</strain>
    </source>
</reference>
<dbReference type="EMBL" id="MSZX01000005">
    <property type="protein sequence ID" value="OPA77463.1"/>
    <property type="molecule type" value="Genomic_DNA"/>
</dbReference>
<evidence type="ECO:0000313" key="2">
    <source>
        <dbReference type="Proteomes" id="UP000190188"/>
    </source>
</evidence>
<comment type="caution">
    <text evidence="1">The sequence shown here is derived from an EMBL/GenBank/DDBJ whole genome shotgun (WGS) entry which is preliminary data.</text>
</comment>
<sequence>MSTYLTIDDSDYVANGVQLTMPLIIRASAIIDGVCKRSIAITSYTERVPLTDNQRGHLSYYPVNDVTAVRGRPTHGITGIDIFGPPTFQDVSTDILDVDKPIGTLWCGYSLFGVPYSELEVTYTSGWEDIPEKVKVACGLIINQLASNPNPNVKAKKDFDLSIEYFSRNMVTPEISELLSEYVLRFFR</sequence>
<evidence type="ECO:0000313" key="1">
    <source>
        <dbReference type="EMBL" id="OPA77463.1"/>
    </source>
</evidence>
<organism evidence="1 2">
    <name type="scientific">Paenibacillus selenitireducens</name>
    <dbReference type="NCBI Taxonomy" id="1324314"/>
    <lineage>
        <taxon>Bacteria</taxon>
        <taxon>Bacillati</taxon>
        <taxon>Bacillota</taxon>
        <taxon>Bacilli</taxon>
        <taxon>Bacillales</taxon>
        <taxon>Paenibacillaceae</taxon>
        <taxon>Paenibacillus</taxon>
    </lineage>
</organism>
<keyword evidence="2" id="KW-1185">Reference proteome</keyword>
<accession>A0A1T2XCX6</accession>